<evidence type="ECO:0000313" key="1">
    <source>
        <dbReference type="EMBL" id="MPQ50810.1"/>
    </source>
</evidence>
<comment type="caution">
    <text evidence="1">The sequence shown here is derived from an EMBL/GenBank/DDBJ whole genome shotgun (WGS) entry which is preliminary data.</text>
</comment>
<dbReference type="Proteomes" id="UP000475079">
    <property type="component" value="Unassembled WGS sequence"/>
</dbReference>
<reference evidence="1 2" key="1">
    <citation type="submission" date="2019-10" db="EMBL/GenBank/DDBJ databases">
        <title>Characterization of a new Citrobacter species.</title>
        <authorList>
            <person name="Goncalves Ribeiro T."/>
            <person name="Izdebski R."/>
            <person name="Urbanowicz P."/>
            <person name="Carmeli Y."/>
            <person name="Gniadkowski M."/>
            <person name="Peixe L."/>
        </authorList>
    </citation>
    <scope>NUCLEOTIDE SEQUENCE [LARGE SCALE GENOMIC DNA]</scope>
    <source>
        <strain evidence="1 2">NMI7905_11</strain>
    </source>
</reference>
<dbReference type="RefSeq" id="WP_152405017.1">
    <property type="nucleotide sequence ID" value="NZ_WHIY01000004.1"/>
</dbReference>
<dbReference type="EMBL" id="WHIY01000004">
    <property type="protein sequence ID" value="MPQ50810.1"/>
    <property type="molecule type" value="Genomic_DNA"/>
</dbReference>
<keyword evidence="2" id="KW-1185">Reference proteome</keyword>
<proteinExistence type="predicted"/>
<evidence type="ECO:0000313" key="2">
    <source>
        <dbReference type="Proteomes" id="UP000475079"/>
    </source>
</evidence>
<gene>
    <name evidence="1" type="ORF">GBB84_07795</name>
</gene>
<protein>
    <submittedName>
        <fullName evidence="1">Uncharacterized protein</fullName>
    </submittedName>
</protein>
<sequence>MANLIPTMGYYTCDVTRIKKPRFGGVFFYGFPTPIRQSAGSVAEPTCSNRPQKLTWAGPQSDTAIAFADRAGAVTGNNLSLGDCQAFLFAALIQLTQQYPSTLSFYGGIYS</sequence>
<accession>A0A6L5E8D1</accession>
<organism evidence="1 2">
    <name type="scientific">Citrobacter telavivensis</name>
    <dbReference type="NCBI Taxonomy" id="2653932"/>
    <lineage>
        <taxon>Bacteria</taxon>
        <taxon>Pseudomonadati</taxon>
        <taxon>Pseudomonadota</taxon>
        <taxon>Gammaproteobacteria</taxon>
        <taxon>Enterobacterales</taxon>
        <taxon>Enterobacteriaceae</taxon>
        <taxon>Citrobacter</taxon>
    </lineage>
</organism>
<name>A0A6L5E8D1_9ENTR</name>
<dbReference type="AlphaFoldDB" id="A0A6L5E8D1"/>